<dbReference type="PANTHER" id="PTHR34501:SF9">
    <property type="entry name" value="MAJOR OUTER MEMBRANE PROTEIN P.IA"/>
    <property type="match status" value="1"/>
</dbReference>
<feature type="domain" description="Porin" evidence="11">
    <location>
        <begin position="15"/>
        <end position="313"/>
    </location>
</feature>
<keyword evidence="3" id="KW-0813">Transport</keyword>
<evidence type="ECO:0000256" key="5">
    <source>
        <dbReference type="ARBA" id="ARBA00022692"/>
    </source>
</evidence>
<proteinExistence type="predicted"/>
<dbReference type="CDD" id="cd00342">
    <property type="entry name" value="gram_neg_porins"/>
    <property type="match status" value="1"/>
</dbReference>
<dbReference type="InterPro" id="IPR023614">
    <property type="entry name" value="Porin_dom_sf"/>
</dbReference>
<comment type="caution">
    <text evidence="12">The sequence shown here is derived from an EMBL/GenBank/DDBJ whole genome shotgun (WGS) entry which is preliminary data.</text>
</comment>
<comment type="subcellular location">
    <subcellularLocation>
        <location evidence="1">Membrane</location>
        <topology evidence="1">Multi-pass membrane protein</topology>
    </subcellularLocation>
</comment>
<organism evidence="12">
    <name type="scientific">bioreactor metagenome</name>
    <dbReference type="NCBI Taxonomy" id="1076179"/>
    <lineage>
        <taxon>unclassified sequences</taxon>
        <taxon>metagenomes</taxon>
        <taxon>ecological metagenomes</taxon>
    </lineage>
</organism>
<keyword evidence="4" id="KW-1134">Transmembrane beta strand</keyword>
<dbReference type="SUPFAM" id="SSF56935">
    <property type="entry name" value="Porins"/>
    <property type="match status" value="1"/>
</dbReference>
<dbReference type="EMBL" id="VSSQ01002601">
    <property type="protein sequence ID" value="MPM16391.1"/>
    <property type="molecule type" value="Genomic_DNA"/>
</dbReference>
<keyword evidence="6" id="KW-0732">Signal</keyword>
<evidence type="ECO:0000256" key="1">
    <source>
        <dbReference type="ARBA" id="ARBA00004141"/>
    </source>
</evidence>
<keyword evidence="8" id="KW-0626">Porin</keyword>
<keyword evidence="7" id="KW-0406">Ion transport</keyword>
<evidence type="ECO:0000256" key="2">
    <source>
        <dbReference type="ARBA" id="ARBA00011233"/>
    </source>
</evidence>
<evidence type="ECO:0000256" key="9">
    <source>
        <dbReference type="ARBA" id="ARBA00023136"/>
    </source>
</evidence>
<sequence>MRLNHRLSTLSLASLSALAGFASPVVAQDGSGVSISGFLDAGVFRSFDKVNQLGTIQRSNLAFSGVEDLGGGLKASFRLSTRFDVGDGMGEDTGRKPFWHDESTVGIAGDFGKVRLGRALSALWANDWAFDPWSNNNRVASPAWYYWHPLTPTDRVSNNGFAEYGRVNNGVFYDSPTVGGFTLHLSAATERTTAEGRDGRGYSVSLNYAQDALSGMLAYERNGSGDRAAFVAGKYQFGKAAVMAAYDDSRMADHGDRSRAFTLGGTYQVNAITFKAGYGRQRYNDDTNQFVSLGADYALSKRTTLYASLGHQRPDHEGSRTAFGVGMSHAF</sequence>
<dbReference type="AlphaFoldDB" id="A0A644XKM0"/>
<dbReference type="Pfam" id="PF13609">
    <property type="entry name" value="Porin_4"/>
    <property type="match status" value="1"/>
</dbReference>
<evidence type="ECO:0000256" key="8">
    <source>
        <dbReference type="ARBA" id="ARBA00023114"/>
    </source>
</evidence>
<dbReference type="GO" id="GO:0006811">
    <property type="term" value="P:monoatomic ion transport"/>
    <property type="evidence" value="ECO:0007669"/>
    <property type="project" value="UniProtKB-KW"/>
</dbReference>
<evidence type="ECO:0000259" key="11">
    <source>
        <dbReference type="Pfam" id="PF13609"/>
    </source>
</evidence>
<dbReference type="GO" id="GO:0046930">
    <property type="term" value="C:pore complex"/>
    <property type="evidence" value="ECO:0007669"/>
    <property type="project" value="UniProtKB-KW"/>
</dbReference>
<reference evidence="12" key="1">
    <citation type="submission" date="2019-08" db="EMBL/GenBank/DDBJ databases">
        <authorList>
            <person name="Kucharzyk K."/>
            <person name="Murdoch R.W."/>
            <person name="Higgins S."/>
            <person name="Loffler F."/>
        </authorList>
    </citation>
    <scope>NUCLEOTIDE SEQUENCE</scope>
</reference>
<protein>
    <submittedName>
        <fullName evidence="12">Outer membrane porin protein 32</fullName>
    </submittedName>
</protein>
<evidence type="ECO:0000256" key="4">
    <source>
        <dbReference type="ARBA" id="ARBA00022452"/>
    </source>
</evidence>
<keyword evidence="5" id="KW-0812">Transmembrane</keyword>
<keyword evidence="9" id="KW-0472">Membrane</keyword>
<keyword evidence="10" id="KW-0998">Cell outer membrane</keyword>
<comment type="subunit">
    <text evidence="2">Homotrimer.</text>
</comment>
<evidence type="ECO:0000256" key="6">
    <source>
        <dbReference type="ARBA" id="ARBA00022729"/>
    </source>
</evidence>
<dbReference type="Gene3D" id="2.40.160.10">
    <property type="entry name" value="Porin"/>
    <property type="match status" value="1"/>
</dbReference>
<dbReference type="GO" id="GO:0015288">
    <property type="term" value="F:porin activity"/>
    <property type="evidence" value="ECO:0007669"/>
    <property type="project" value="UniProtKB-KW"/>
</dbReference>
<dbReference type="PANTHER" id="PTHR34501">
    <property type="entry name" value="PROTEIN YDDL-RELATED"/>
    <property type="match status" value="1"/>
</dbReference>
<dbReference type="InterPro" id="IPR033900">
    <property type="entry name" value="Gram_neg_porin_domain"/>
</dbReference>
<dbReference type="InterPro" id="IPR050298">
    <property type="entry name" value="Gram-neg_bact_OMP"/>
</dbReference>
<evidence type="ECO:0000256" key="3">
    <source>
        <dbReference type="ARBA" id="ARBA00022448"/>
    </source>
</evidence>
<evidence type="ECO:0000256" key="7">
    <source>
        <dbReference type="ARBA" id="ARBA00023065"/>
    </source>
</evidence>
<name>A0A644XKM0_9ZZZZ</name>
<accession>A0A644XKM0</accession>
<evidence type="ECO:0000256" key="10">
    <source>
        <dbReference type="ARBA" id="ARBA00023237"/>
    </source>
</evidence>
<gene>
    <name evidence="12" type="ORF">SDC9_62770</name>
</gene>
<evidence type="ECO:0000313" key="12">
    <source>
        <dbReference type="EMBL" id="MPM16391.1"/>
    </source>
</evidence>